<evidence type="ECO:0000313" key="3">
    <source>
        <dbReference type="EMBL" id="RSX55159.1"/>
    </source>
</evidence>
<keyword evidence="1" id="KW-0472">Membrane</keyword>
<accession>A0A430FQP0</accession>
<name>A0A430FQP0_9BIFI</name>
<evidence type="ECO:0000259" key="2">
    <source>
        <dbReference type="Pfam" id="PF07811"/>
    </source>
</evidence>
<keyword evidence="1" id="KW-1133">Transmembrane helix</keyword>
<dbReference type="EMBL" id="QXGM01000002">
    <property type="protein sequence ID" value="RSX55159.1"/>
    <property type="molecule type" value="Genomic_DNA"/>
</dbReference>
<evidence type="ECO:0000256" key="1">
    <source>
        <dbReference type="SAM" id="Phobius"/>
    </source>
</evidence>
<sequence>MRFLLGDRMLRQWLAQSDEGAATAEFACVLPVVVVLAAVLLYVARASVVSLQCQDAAAAAAHVLIVENDIHASGALAAAQQVVGSQAQVQVAAVQGGAEVTVTCAVVPDPLGVLPTTVQARAVGILPAAEASYIRK</sequence>
<feature type="domain" description="TadE-like" evidence="2">
    <location>
        <begin position="20"/>
        <end position="61"/>
    </location>
</feature>
<dbReference type="InterPro" id="IPR012495">
    <property type="entry name" value="TadE-like_dom"/>
</dbReference>
<keyword evidence="1" id="KW-0812">Transmembrane</keyword>
<dbReference type="Pfam" id="PF07811">
    <property type="entry name" value="TadE"/>
    <property type="match status" value="1"/>
</dbReference>
<protein>
    <submittedName>
        <fullName evidence="3">Pilus biosynthesis protein TadE</fullName>
    </submittedName>
</protein>
<dbReference type="AlphaFoldDB" id="A0A430FQP0"/>
<dbReference type="Proteomes" id="UP000287609">
    <property type="component" value="Unassembled WGS sequence"/>
</dbReference>
<organism evidence="3 4">
    <name type="scientific">Bifidobacterium dolichotidis</name>
    <dbReference type="NCBI Taxonomy" id="2306976"/>
    <lineage>
        <taxon>Bacteria</taxon>
        <taxon>Bacillati</taxon>
        <taxon>Actinomycetota</taxon>
        <taxon>Actinomycetes</taxon>
        <taxon>Bifidobacteriales</taxon>
        <taxon>Bifidobacteriaceae</taxon>
        <taxon>Bifidobacterium</taxon>
    </lineage>
</organism>
<evidence type="ECO:0000313" key="4">
    <source>
        <dbReference type="Proteomes" id="UP000287609"/>
    </source>
</evidence>
<feature type="transmembrane region" description="Helical" evidence="1">
    <location>
        <begin position="21"/>
        <end position="44"/>
    </location>
</feature>
<reference evidence="3 4" key="1">
    <citation type="submission" date="2018-09" db="EMBL/GenBank/DDBJ databases">
        <title>Characterization of the phylogenetic diversity of five novel species belonging to the genus Bifidobacterium.</title>
        <authorList>
            <person name="Lugli G.A."/>
            <person name="Duranti S."/>
            <person name="Milani C."/>
        </authorList>
    </citation>
    <scope>NUCLEOTIDE SEQUENCE [LARGE SCALE GENOMIC DNA]</scope>
    <source>
        <strain evidence="3 4">2036B</strain>
    </source>
</reference>
<proteinExistence type="predicted"/>
<comment type="caution">
    <text evidence="3">The sequence shown here is derived from an EMBL/GenBank/DDBJ whole genome shotgun (WGS) entry which is preliminary data.</text>
</comment>
<keyword evidence="4" id="KW-1185">Reference proteome</keyword>
<gene>
    <name evidence="3" type="ORF">D2E26_1213</name>
</gene>